<accession>A0A1H7H6X4</accession>
<evidence type="ECO:0000313" key="2">
    <source>
        <dbReference type="Proteomes" id="UP000198984"/>
    </source>
</evidence>
<dbReference type="RefSeq" id="WP_089906302.1">
    <property type="nucleotide sequence ID" value="NZ_FOBB01000001.1"/>
</dbReference>
<organism evidence="1 2">
    <name type="scientific">Chitinophaga rupis</name>
    <dbReference type="NCBI Taxonomy" id="573321"/>
    <lineage>
        <taxon>Bacteria</taxon>
        <taxon>Pseudomonadati</taxon>
        <taxon>Bacteroidota</taxon>
        <taxon>Chitinophagia</taxon>
        <taxon>Chitinophagales</taxon>
        <taxon>Chitinophagaceae</taxon>
        <taxon>Chitinophaga</taxon>
    </lineage>
</organism>
<dbReference type="EMBL" id="FOBB01000001">
    <property type="protein sequence ID" value="SEK44740.1"/>
    <property type="molecule type" value="Genomic_DNA"/>
</dbReference>
<dbReference type="SUPFAM" id="SSF48452">
    <property type="entry name" value="TPR-like"/>
    <property type="match status" value="1"/>
</dbReference>
<proteinExistence type="predicted"/>
<dbReference type="Proteomes" id="UP000198984">
    <property type="component" value="Unassembled WGS sequence"/>
</dbReference>
<dbReference type="Pfam" id="PF12771">
    <property type="entry name" value="SusD-like_2"/>
    <property type="match status" value="1"/>
</dbReference>
<dbReference type="InterPro" id="IPR011990">
    <property type="entry name" value="TPR-like_helical_dom_sf"/>
</dbReference>
<keyword evidence="2" id="KW-1185">Reference proteome</keyword>
<name>A0A1H7H6X4_9BACT</name>
<dbReference type="AlphaFoldDB" id="A0A1H7H6X4"/>
<dbReference type="InterPro" id="IPR041662">
    <property type="entry name" value="SusD-like_2"/>
</dbReference>
<dbReference type="Gene3D" id="1.25.40.390">
    <property type="match status" value="1"/>
</dbReference>
<dbReference type="STRING" id="573321.SAMN04488505_101217"/>
<reference evidence="1 2" key="1">
    <citation type="submission" date="2016-10" db="EMBL/GenBank/DDBJ databases">
        <authorList>
            <person name="de Groot N.N."/>
        </authorList>
    </citation>
    <scope>NUCLEOTIDE SEQUENCE [LARGE SCALE GENOMIC DNA]</scope>
    <source>
        <strain evidence="1 2">DSM 21039</strain>
    </source>
</reference>
<evidence type="ECO:0000313" key="1">
    <source>
        <dbReference type="EMBL" id="SEK44740.1"/>
    </source>
</evidence>
<gene>
    <name evidence="1" type="ORF">SAMN04488505_101217</name>
</gene>
<protein>
    <submittedName>
        <fullName evidence="1">Starch-binding associating with outer membrane</fullName>
    </submittedName>
</protein>
<dbReference type="OrthoDB" id="614457at2"/>
<sequence>MNKVIYIIAIAGCLLAGGCKKFIDVNKDPNRPSSVQEPLILAPAELVVTQSLYAGNVSTIIQEYLQTMALNQPVPNSGTYFMVQSDMNGDWTVLYATCLNNLARLDSVATLNGNTNYSAIAKILEAFCWGQGTDLWGDIPFTQALAGAGNYTPVYDKQEDIYKGIQQLLDDAIADIAKQGVIVPGDDDYLYKGDMDKWQRLAYTLKARFYMHLTKAPGYNAATQADLALQALDKGMTANDDDLKFPYQGIEGQENIWFQTFLPGSTFILASGFIDTLKARNDPRLTYMVKPAKETGLYTGRQIGSALGSLEAYSRPSDFYQGANAYNYVVNYSEALFLRAEATFIKSGFAAAQPIYQQAILSHMTKLGVTSGAVSTYMTARGTLTATNALQRIMEEKSTANFLSVENFTDWRRTGFPVIKKVLNGSSEVPRRLLYPQVEVISNPQPQQSAKLTDRVWWDQQ</sequence>
<dbReference type="PROSITE" id="PS51257">
    <property type="entry name" value="PROKAR_LIPOPROTEIN"/>
    <property type="match status" value="1"/>
</dbReference>